<evidence type="ECO:0000259" key="1">
    <source>
        <dbReference type="Pfam" id="PF20722"/>
    </source>
</evidence>
<dbReference type="eggNOG" id="ENOG502SHSB">
    <property type="taxonomic scope" value="Eukaryota"/>
</dbReference>
<evidence type="ECO:0000313" key="2">
    <source>
        <dbReference type="EMBL" id="EPT05842.1"/>
    </source>
</evidence>
<dbReference type="Pfam" id="PF20722">
    <property type="entry name" value="DUF6830"/>
    <property type="match status" value="1"/>
</dbReference>
<dbReference type="EMBL" id="KE504122">
    <property type="protein sequence ID" value="EPT05842.1"/>
    <property type="molecule type" value="Genomic_DNA"/>
</dbReference>
<dbReference type="Pfam" id="PF18759">
    <property type="entry name" value="Plavaka"/>
    <property type="match status" value="1"/>
</dbReference>
<dbReference type="AlphaFoldDB" id="S8EL52"/>
<dbReference type="Proteomes" id="UP000015241">
    <property type="component" value="Unassembled WGS sequence"/>
</dbReference>
<dbReference type="OrthoDB" id="3232986at2759"/>
<dbReference type="InterPro" id="IPR041078">
    <property type="entry name" value="Plavaka"/>
</dbReference>
<evidence type="ECO:0000313" key="3">
    <source>
        <dbReference type="Proteomes" id="UP000015241"/>
    </source>
</evidence>
<organism evidence="2 3">
    <name type="scientific">Fomitopsis schrenkii</name>
    <name type="common">Brown rot fungus</name>
    <dbReference type="NCBI Taxonomy" id="2126942"/>
    <lineage>
        <taxon>Eukaryota</taxon>
        <taxon>Fungi</taxon>
        <taxon>Dikarya</taxon>
        <taxon>Basidiomycota</taxon>
        <taxon>Agaricomycotina</taxon>
        <taxon>Agaricomycetes</taxon>
        <taxon>Polyporales</taxon>
        <taxon>Fomitopsis</taxon>
    </lineage>
</organism>
<name>S8EL52_FOMSC</name>
<dbReference type="InterPro" id="IPR049233">
    <property type="entry name" value="DUF6830"/>
</dbReference>
<sequence>MANFRVEGERLPNTYEAFEHDKYSTERSDNPSYPFVDLAEVQLARWMNDRLPSTAIDEFLKLEWVRRHSPSFSSSHVLRSWIEQLPSGPVWKTAEITLEGYDVPARYGTPKLIYRDALECVAFLYGNPLWARYCSDGPHMVHTQMGQRVISGYNTADKISVTNNTGDLEMHPLLMTLTTIPAEMRSKLSNNAWVCVAYLPVAKFLVHPSYQGILANRVLHEAMDIVTENLKHAAAFGKEMADGFGNVRIVYPPVVALSGDLIEHLSMAAVSASTSPVSFATSAQFGNGVTYPRRTKRDTLKAIKKVAERVDPWELHDFARECGKVHLNGVHLPWWRNFNLVDPSIFCCPDLLHSGYKLFFDHFHKACQIAVGAEELDRRFAIRHRRIGYGALRRVSEVKQMTGRMQREMMRATVVAIQGAVSPSFQRAIRAIVDFLLMAQAPRHTPASLARMETHLRTFHEHKDAIALAGGRGTLGHWRIPKLELLTNFVRAILTCGTLSQWSTEAVEHLIRTEGKRPFQLFTNHHRSDFAEQCARHLDRVEKLRQFELFALLKTHGVAACITPTEDELLDDVELHDAASRGLVRTWIESALPGTGFERFVRAPRTVRNLFATGSLSETGSRVAFHINKKPTGTYSLFNAAVAYGIPDLYAALCRYMQDAQGGTQDEAGPLPFDRIHVWEKYRIQLLSTFDDTVRLDPETLRAIPPNSTYPFGMCDPVLVDSLRADGELRAEGSLVAQVRIVFEVIPRKGSTLPECLQIPLIYIHDFVFADLDEYGRPQRAPDILMYRLQRRLCSVGGHGVLWRAGEVIPLVNIVRAVDISPVFGTVMDPSLNETDALERSELFWLNDLWDTELNEVLAVEYV</sequence>
<keyword evidence="3" id="KW-1185">Reference proteome</keyword>
<protein>
    <recommendedName>
        <fullName evidence="1">DUF6830 domain-containing protein</fullName>
    </recommendedName>
</protein>
<accession>S8EL52</accession>
<dbReference type="HOGENOM" id="CLU_006344_10_2_1"/>
<feature type="domain" description="DUF6830" evidence="1">
    <location>
        <begin position="620"/>
        <end position="721"/>
    </location>
</feature>
<gene>
    <name evidence="2" type="ORF">FOMPIDRAFT_1154389</name>
</gene>
<dbReference type="InParanoid" id="S8EL52"/>
<proteinExistence type="predicted"/>
<reference evidence="2 3" key="1">
    <citation type="journal article" date="2012" name="Science">
        <title>The Paleozoic origin of enzymatic lignin decomposition reconstructed from 31 fungal genomes.</title>
        <authorList>
            <person name="Floudas D."/>
            <person name="Binder M."/>
            <person name="Riley R."/>
            <person name="Barry K."/>
            <person name="Blanchette R.A."/>
            <person name="Henrissat B."/>
            <person name="Martinez A.T."/>
            <person name="Otillar R."/>
            <person name="Spatafora J.W."/>
            <person name="Yadav J.S."/>
            <person name="Aerts A."/>
            <person name="Benoit I."/>
            <person name="Boyd A."/>
            <person name="Carlson A."/>
            <person name="Copeland A."/>
            <person name="Coutinho P.M."/>
            <person name="de Vries R.P."/>
            <person name="Ferreira P."/>
            <person name="Findley K."/>
            <person name="Foster B."/>
            <person name="Gaskell J."/>
            <person name="Glotzer D."/>
            <person name="Gorecki P."/>
            <person name="Heitman J."/>
            <person name="Hesse C."/>
            <person name="Hori C."/>
            <person name="Igarashi K."/>
            <person name="Jurgens J.A."/>
            <person name="Kallen N."/>
            <person name="Kersten P."/>
            <person name="Kohler A."/>
            <person name="Kuees U."/>
            <person name="Kumar T.K.A."/>
            <person name="Kuo A."/>
            <person name="LaButti K."/>
            <person name="Larrondo L.F."/>
            <person name="Lindquist E."/>
            <person name="Ling A."/>
            <person name="Lombard V."/>
            <person name="Lucas S."/>
            <person name="Lundell T."/>
            <person name="Martin R."/>
            <person name="McLaughlin D.J."/>
            <person name="Morgenstern I."/>
            <person name="Morin E."/>
            <person name="Murat C."/>
            <person name="Nagy L.G."/>
            <person name="Nolan M."/>
            <person name="Ohm R.A."/>
            <person name="Patyshakuliyeva A."/>
            <person name="Rokas A."/>
            <person name="Ruiz-Duenas F.J."/>
            <person name="Sabat G."/>
            <person name="Salamov A."/>
            <person name="Samejima M."/>
            <person name="Schmutz J."/>
            <person name="Slot J.C."/>
            <person name="St John F."/>
            <person name="Stenlid J."/>
            <person name="Sun H."/>
            <person name="Sun S."/>
            <person name="Syed K."/>
            <person name="Tsang A."/>
            <person name="Wiebenga A."/>
            <person name="Young D."/>
            <person name="Pisabarro A."/>
            <person name="Eastwood D.C."/>
            <person name="Martin F."/>
            <person name="Cullen D."/>
            <person name="Grigoriev I.V."/>
            <person name="Hibbett D.S."/>
        </authorList>
    </citation>
    <scope>NUCLEOTIDE SEQUENCE</scope>
    <source>
        <strain evidence="3">FP-58527</strain>
    </source>
</reference>